<name>A0A0E9N3Z5_9BACT</name>
<dbReference type="InterPro" id="IPR051604">
    <property type="entry name" value="Ergot_Alk_Oxidoreductase"/>
</dbReference>
<sequence>MNIVLTGSLGNTGRPLAVSLVKQGHKVTVISSDPSRKAAIEQVGATAAIGSLDDVTFLTTAFRGADAVYTMIPPNVMSNSYRLHMEHIAACITRALRAAGVKRVVNLSSIGAELPSGTGPIAGLHVAEALLDTLEGVNVTNLRAGFFYLNFLGNLGMIRESGIIGSNYAAENRLPMVHPSDIAAAAAEELTDLNSNHHVRYVVSDERTLGEVAAVLGKAIGKPELPWVAFTDDAALEGLRGAGLPDEAARLFVEMGQAVRNGSLLPGYEQHRPEQPGKVKLEEFANEFAAAYSAG</sequence>
<organism evidence="2 3">
    <name type="scientific">Flavihumibacter petaseus NBRC 106054</name>
    <dbReference type="NCBI Taxonomy" id="1220578"/>
    <lineage>
        <taxon>Bacteria</taxon>
        <taxon>Pseudomonadati</taxon>
        <taxon>Bacteroidota</taxon>
        <taxon>Chitinophagia</taxon>
        <taxon>Chitinophagales</taxon>
        <taxon>Chitinophagaceae</taxon>
        <taxon>Flavihumibacter</taxon>
    </lineage>
</organism>
<dbReference type="AlphaFoldDB" id="A0A0E9N3Z5"/>
<dbReference type="InterPro" id="IPR036291">
    <property type="entry name" value="NAD(P)-bd_dom_sf"/>
</dbReference>
<dbReference type="RefSeq" id="WP_046370425.1">
    <property type="nucleotide sequence ID" value="NZ_BBWV01000003.1"/>
</dbReference>
<evidence type="ECO:0000313" key="2">
    <source>
        <dbReference type="EMBL" id="GAO44508.1"/>
    </source>
</evidence>
<dbReference type="SUPFAM" id="SSF51735">
    <property type="entry name" value="NAD(P)-binding Rossmann-fold domains"/>
    <property type="match status" value="1"/>
</dbReference>
<dbReference type="OrthoDB" id="2149806at2"/>
<reference evidence="2 3" key="1">
    <citation type="submission" date="2015-04" db="EMBL/GenBank/DDBJ databases">
        <title>Whole genome shotgun sequence of Flavihumibacter petaseus NBRC 106054.</title>
        <authorList>
            <person name="Miyazawa S."/>
            <person name="Hosoyama A."/>
            <person name="Hashimoto M."/>
            <person name="Noguchi M."/>
            <person name="Tsuchikane K."/>
            <person name="Ohji S."/>
            <person name="Yamazoe A."/>
            <person name="Ichikawa N."/>
            <person name="Kimura A."/>
            <person name="Fujita N."/>
        </authorList>
    </citation>
    <scope>NUCLEOTIDE SEQUENCE [LARGE SCALE GENOMIC DNA]</scope>
    <source>
        <strain evidence="2 3">NBRC 106054</strain>
    </source>
</reference>
<accession>A0A0E9N3Z5</accession>
<evidence type="ECO:0000313" key="3">
    <source>
        <dbReference type="Proteomes" id="UP000033121"/>
    </source>
</evidence>
<keyword evidence="3" id="KW-1185">Reference proteome</keyword>
<dbReference type="Gene3D" id="3.90.25.10">
    <property type="entry name" value="UDP-galactose 4-epimerase, domain 1"/>
    <property type="match status" value="1"/>
</dbReference>
<dbReference type="STRING" id="1220578.FPE01S_03_05450"/>
<dbReference type="PANTHER" id="PTHR43162:SF1">
    <property type="entry name" value="PRESTALK A DIFFERENTIATION PROTEIN A"/>
    <property type="match status" value="1"/>
</dbReference>
<evidence type="ECO:0000259" key="1">
    <source>
        <dbReference type="Pfam" id="PF13460"/>
    </source>
</evidence>
<dbReference type="InterPro" id="IPR016040">
    <property type="entry name" value="NAD(P)-bd_dom"/>
</dbReference>
<dbReference type="EMBL" id="BBWV01000003">
    <property type="protein sequence ID" value="GAO44508.1"/>
    <property type="molecule type" value="Genomic_DNA"/>
</dbReference>
<proteinExistence type="predicted"/>
<dbReference type="Gene3D" id="3.40.50.720">
    <property type="entry name" value="NAD(P)-binding Rossmann-like Domain"/>
    <property type="match status" value="1"/>
</dbReference>
<feature type="domain" description="NAD(P)-binding" evidence="1">
    <location>
        <begin position="7"/>
        <end position="113"/>
    </location>
</feature>
<protein>
    <submittedName>
        <fullName evidence="2">Putative oxidoreductase</fullName>
    </submittedName>
</protein>
<dbReference type="Pfam" id="PF13460">
    <property type="entry name" value="NAD_binding_10"/>
    <property type="match status" value="1"/>
</dbReference>
<gene>
    <name evidence="2" type="ORF">FPE01S_03_05450</name>
</gene>
<dbReference type="PANTHER" id="PTHR43162">
    <property type="match status" value="1"/>
</dbReference>
<dbReference type="Proteomes" id="UP000033121">
    <property type="component" value="Unassembled WGS sequence"/>
</dbReference>
<comment type="caution">
    <text evidence="2">The sequence shown here is derived from an EMBL/GenBank/DDBJ whole genome shotgun (WGS) entry which is preliminary data.</text>
</comment>